<dbReference type="Proteomes" id="UP000193380">
    <property type="component" value="Unassembled WGS sequence"/>
</dbReference>
<dbReference type="InterPro" id="IPR029067">
    <property type="entry name" value="CDC48_domain_2-like_sf"/>
</dbReference>
<dbReference type="GO" id="GO:0005777">
    <property type="term" value="C:peroxisome"/>
    <property type="evidence" value="ECO:0007669"/>
    <property type="project" value="InterPro"/>
</dbReference>
<sequence>MESRASCGHASRSCLYSRCLWTHSPLTTWRSWSSTVQQLLEQNRVVFPDAVFPVWVDQRTLIYIRIGSSLESIQKTGLPVEQCPNAAGLQCPQQWGGIAILKNMVRLHFDPHSSVRIKPIKSTPKVVTGIYLQPLQAGYPATRLPCRPN</sequence>
<dbReference type="STRING" id="8022.A0A060Y0H2"/>
<keyword evidence="2" id="KW-0067">ATP-binding</keyword>
<dbReference type="Gene3D" id="3.10.330.10">
    <property type="match status" value="1"/>
</dbReference>
<keyword evidence="1" id="KW-0547">Nucleotide-binding</keyword>
<gene>
    <name evidence="4" type="ORF">GSONMT00017530001</name>
</gene>
<accession>A0A060Y0H2</accession>
<feature type="domain" description="Peroxisomal ATPase PEX1 N-terminal C-lobe" evidence="3">
    <location>
        <begin position="37"/>
        <end position="71"/>
    </location>
</feature>
<dbReference type="GO" id="GO:0007031">
    <property type="term" value="P:peroxisome organization"/>
    <property type="evidence" value="ECO:0007669"/>
    <property type="project" value="InterPro"/>
</dbReference>
<evidence type="ECO:0000313" key="5">
    <source>
        <dbReference type="Proteomes" id="UP000193380"/>
    </source>
</evidence>
<evidence type="ECO:0000256" key="2">
    <source>
        <dbReference type="ARBA" id="ARBA00022840"/>
    </source>
</evidence>
<dbReference type="Pfam" id="PF09262">
    <property type="entry name" value="PEX-1N"/>
    <property type="match status" value="1"/>
</dbReference>
<dbReference type="InterPro" id="IPR015342">
    <property type="entry name" value="PEX1-N_C-lobe"/>
</dbReference>
<dbReference type="AlphaFoldDB" id="A0A060Y0H2"/>
<dbReference type="PaxDb" id="8022-A0A060Y0H2"/>
<proteinExistence type="predicted"/>
<evidence type="ECO:0000259" key="3">
    <source>
        <dbReference type="Pfam" id="PF09262"/>
    </source>
</evidence>
<protein>
    <recommendedName>
        <fullName evidence="3">Peroxisomal ATPase PEX1 N-terminal C-lobe domain-containing protein</fullName>
    </recommendedName>
</protein>
<reference evidence="4" key="1">
    <citation type="journal article" date="2014" name="Nat. Commun.">
        <title>The rainbow trout genome provides novel insights into evolution after whole-genome duplication in vertebrates.</title>
        <authorList>
            <person name="Berthelot C."/>
            <person name="Brunet F."/>
            <person name="Chalopin D."/>
            <person name="Juanchich A."/>
            <person name="Bernard M."/>
            <person name="Noel B."/>
            <person name="Bento P."/>
            <person name="Da Silva C."/>
            <person name="Labadie K."/>
            <person name="Alberti A."/>
            <person name="Aury J.M."/>
            <person name="Louis A."/>
            <person name="Dehais P."/>
            <person name="Bardou P."/>
            <person name="Montfort J."/>
            <person name="Klopp C."/>
            <person name="Cabau C."/>
            <person name="Gaspin C."/>
            <person name="Thorgaard G.H."/>
            <person name="Boussaha M."/>
            <person name="Quillet E."/>
            <person name="Guyomard R."/>
            <person name="Galiana D."/>
            <person name="Bobe J."/>
            <person name="Volff J.N."/>
            <person name="Genet C."/>
            <person name="Wincker P."/>
            <person name="Jaillon O."/>
            <person name="Roest Crollius H."/>
            <person name="Guiguen Y."/>
        </authorList>
    </citation>
    <scope>NUCLEOTIDE SEQUENCE [LARGE SCALE GENOMIC DNA]</scope>
</reference>
<dbReference type="SUPFAM" id="SSF54585">
    <property type="entry name" value="Cdc48 domain 2-like"/>
    <property type="match status" value="1"/>
</dbReference>
<evidence type="ECO:0000313" key="4">
    <source>
        <dbReference type="EMBL" id="CDQ85012.1"/>
    </source>
</evidence>
<reference evidence="4" key="2">
    <citation type="submission" date="2014-03" db="EMBL/GenBank/DDBJ databases">
        <authorList>
            <person name="Genoscope - CEA"/>
        </authorList>
    </citation>
    <scope>NUCLEOTIDE SEQUENCE</scope>
</reference>
<evidence type="ECO:0000256" key="1">
    <source>
        <dbReference type="ARBA" id="ARBA00022741"/>
    </source>
</evidence>
<dbReference type="GO" id="GO:0005524">
    <property type="term" value="F:ATP binding"/>
    <property type="evidence" value="ECO:0007669"/>
    <property type="project" value="UniProtKB-KW"/>
</dbReference>
<name>A0A060Y0H2_ONCMY</name>
<organism evidence="4 5">
    <name type="scientific">Oncorhynchus mykiss</name>
    <name type="common">Rainbow trout</name>
    <name type="synonym">Salmo gairdneri</name>
    <dbReference type="NCBI Taxonomy" id="8022"/>
    <lineage>
        <taxon>Eukaryota</taxon>
        <taxon>Metazoa</taxon>
        <taxon>Chordata</taxon>
        <taxon>Craniata</taxon>
        <taxon>Vertebrata</taxon>
        <taxon>Euteleostomi</taxon>
        <taxon>Actinopterygii</taxon>
        <taxon>Neopterygii</taxon>
        <taxon>Teleostei</taxon>
        <taxon>Protacanthopterygii</taxon>
        <taxon>Salmoniformes</taxon>
        <taxon>Salmonidae</taxon>
        <taxon>Salmoninae</taxon>
        <taxon>Oncorhynchus</taxon>
    </lineage>
</organism>
<dbReference type="EMBL" id="FR906640">
    <property type="protein sequence ID" value="CDQ85012.1"/>
    <property type="molecule type" value="Genomic_DNA"/>
</dbReference>